<evidence type="ECO:0000256" key="1">
    <source>
        <dbReference type="ARBA" id="ARBA00023186"/>
    </source>
</evidence>
<gene>
    <name evidence="3" type="ORF">OSCT_1457</name>
</gene>
<dbReference type="Gene3D" id="1.10.287.110">
    <property type="entry name" value="DnaJ domain"/>
    <property type="match status" value="1"/>
</dbReference>
<dbReference type="PANTHER" id="PTHR43096:SF52">
    <property type="entry name" value="DNAJ HOMOLOG 1, MITOCHONDRIAL-RELATED"/>
    <property type="match status" value="1"/>
</dbReference>
<dbReference type="PROSITE" id="PS50076">
    <property type="entry name" value="DNAJ_2"/>
    <property type="match status" value="1"/>
</dbReference>
<keyword evidence="1" id="KW-0143">Chaperone</keyword>
<proteinExistence type="predicted"/>
<dbReference type="AlphaFoldDB" id="E1IDQ6"/>
<comment type="caution">
    <text evidence="3">The sequence shown here is derived from an EMBL/GenBank/DDBJ whole genome shotgun (WGS) entry which is preliminary data.</text>
</comment>
<dbReference type="HOGENOM" id="CLU_017633_0_0_0"/>
<dbReference type="InterPro" id="IPR018253">
    <property type="entry name" value="DnaJ_domain_CS"/>
</dbReference>
<dbReference type="EMBL" id="ADVR01000043">
    <property type="protein sequence ID" value="EFO80684.1"/>
    <property type="molecule type" value="Genomic_DNA"/>
</dbReference>
<dbReference type="SUPFAM" id="SSF49493">
    <property type="entry name" value="HSP40/DnaJ peptide-binding domain"/>
    <property type="match status" value="2"/>
</dbReference>
<dbReference type="GO" id="GO:0051082">
    <property type="term" value="F:unfolded protein binding"/>
    <property type="evidence" value="ECO:0007669"/>
    <property type="project" value="InterPro"/>
</dbReference>
<dbReference type="InterPro" id="IPR008971">
    <property type="entry name" value="HSP40/DnaJ_pept-bd"/>
</dbReference>
<evidence type="ECO:0000259" key="2">
    <source>
        <dbReference type="PROSITE" id="PS50076"/>
    </source>
</evidence>
<dbReference type="Pfam" id="PF01556">
    <property type="entry name" value="DnaJ_C"/>
    <property type="match status" value="1"/>
</dbReference>
<reference evidence="3 4" key="1">
    <citation type="journal article" date="2011" name="J. Bacteriol.">
        <title>Draft genome sequence of the anoxygenic filamentous phototrophic bacterium Oscillochloris trichoides subsp. DG-6.</title>
        <authorList>
            <person name="Kuznetsov B.B."/>
            <person name="Ivanovsky R.N."/>
            <person name="Keppen O.I."/>
            <person name="Sukhacheva M.V."/>
            <person name="Bumazhkin B.K."/>
            <person name="Patutina E.O."/>
            <person name="Beletsky A.V."/>
            <person name="Mardanov A.V."/>
            <person name="Baslerov R.V."/>
            <person name="Panteleeva A.N."/>
            <person name="Kolganova T.V."/>
            <person name="Ravin N.V."/>
            <person name="Skryabin K.G."/>
        </authorList>
    </citation>
    <scope>NUCLEOTIDE SEQUENCE [LARGE SCALE GENOMIC DNA]</scope>
    <source>
        <strain evidence="3 4">DG-6</strain>
    </source>
</reference>
<dbReference type="STRING" id="765420.OSCT_1457"/>
<dbReference type="PROSITE" id="PS00636">
    <property type="entry name" value="DNAJ_1"/>
    <property type="match status" value="1"/>
</dbReference>
<dbReference type="InterPro" id="IPR002939">
    <property type="entry name" value="DnaJ_C"/>
</dbReference>
<organism evidence="3 4">
    <name type="scientific">Oscillochloris trichoides DG-6</name>
    <dbReference type="NCBI Taxonomy" id="765420"/>
    <lineage>
        <taxon>Bacteria</taxon>
        <taxon>Bacillati</taxon>
        <taxon>Chloroflexota</taxon>
        <taxon>Chloroflexia</taxon>
        <taxon>Chloroflexales</taxon>
        <taxon>Chloroflexineae</taxon>
        <taxon>Oscillochloridaceae</taxon>
        <taxon>Oscillochloris</taxon>
    </lineage>
</organism>
<keyword evidence="4" id="KW-1185">Reference proteome</keyword>
<dbReference type="CDD" id="cd06257">
    <property type="entry name" value="DnaJ"/>
    <property type="match status" value="1"/>
</dbReference>
<dbReference type="GO" id="GO:0005737">
    <property type="term" value="C:cytoplasm"/>
    <property type="evidence" value="ECO:0007669"/>
    <property type="project" value="TreeGrafter"/>
</dbReference>
<protein>
    <submittedName>
        <fullName evidence="3">Chaperone DnaJ domain-containing protein</fullName>
    </submittedName>
</protein>
<name>E1IDQ6_9CHLR</name>
<dbReference type="GO" id="GO:0042026">
    <property type="term" value="P:protein refolding"/>
    <property type="evidence" value="ECO:0007669"/>
    <property type="project" value="TreeGrafter"/>
</dbReference>
<dbReference type="Pfam" id="PF00226">
    <property type="entry name" value="DnaJ"/>
    <property type="match status" value="1"/>
</dbReference>
<dbReference type="SUPFAM" id="SSF46565">
    <property type="entry name" value="Chaperone J-domain"/>
    <property type="match status" value="1"/>
</dbReference>
<feature type="domain" description="J" evidence="2">
    <location>
        <begin position="3"/>
        <end position="68"/>
    </location>
</feature>
<dbReference type="SMART" id="SM00271">
    <property type="entry name" value="DnaJ"/>
    <property type="match status" value="1"/>
</dbReference>
<dbReference type="eggNOG" id="COG0484">
    <property type="taxonomic scope" value="Bacteria"/>
</dbReference>
<dbReference type="OrthoDB" id="9779889at2"/>
<dbReference type="InterPro" id="IPR001623">
    <property type="entry name" value="DnaJ_domain"/>
</dbReference>
<dbReference type="Gene3D" id="2.60.260.20">
    <property type="entry name" value="Urease metallochaperone UreE, N-terminal domain"/>
    <property type="match status" value="2"/>
</dbReference>
<dbReference type="InterPro" id="IPR036869">
    <property type="entry name" value="J_dom_sf"/>
</dbReference>
<dbReference type="Proteomes" id="UP000054010">
    <property type="component" value="Unassembled WGS sequence"/>
</dbReference>
<evidence type="ECO:0000313" key="3">
    <source>
        <dbReference type="EMBL" id="EFO80684.1"/>
    </source>
</evidence>
<dbReference type="PRINTS" id="PR00625">
    <property type="entry name" value="JDOMAIN"/>
</dbReference>
<sequence>MKDYYQILGVSRSATEQEIKQAYRKLARKYHPDINPGDKQAEAHFKQINEAYETLSDAEKREKYDRFGSDWKRYEQAGPGADYASGADFSDFFESIFGNRRAGRPGGAGFNTRMNGQDIEQQVDITLEEAFHGTQRSVQFSTPNGSPRTITVKIPAGSDTGGRVRVAGEGGLGMNGGARGDLILQVRVLPHNRFERKGSDLYVTVEVGMYTLLLGGQAAVPTLGGKNITMTIPAHTQNGRTFRLAGQGMPVLHSHHHGDLYAKVQAILPTKLSNRERELFEELRRISEG</sequence>
<accession>E1IDQ6</accession>
<dbReference type="FunFam" id="2.60.260.20:FF:000013">
    <property type="entry name" value="DnaJ subfamily B member 11"/>
    <property type="match status" value="1"/>
</dbReference>
<dbReference type="CDD" id="cd10747">
    <property type="entry name" value="DnaJ_C"/>
    <property type="match status" value="1"/>
</dbReference>
<evidence type="ECO:0000313" key="4">
    <source>
        <dbReference type="Proteomes" id="UP000054010"/>
    </source>
</evidence>
<dbReference type="PANTHER" id="PTHR43096">
    <property type="entry name" value="DNAJ HOMOLOG 1, MITOCHONDRIAL-RELATED"/>
    <property type="match status" value="1"/>
</dbReference>